<accession>A0A6A5BTE3</accession>
<name>A0A6A5BTE3_NAEFO</name>
<dbReference type="Proteomes" id="UP000444721">
    <property type="component" value="Unassembled WGS sequence"/>
</dbReference>
<comment type="caution">
    <text evidence="2">The sequence shown here is derived from an EMBL/GenBank/DDBJ whole genome shotgun (WGS) entry which is preliminary data.</text>
</comment>
<dbReference type="VEuPathDB" id="AmoebaDB:FDP41_002957"/>
<dbReference type="GeneID" id="68109867"/>
<evidence type="ECO:0000313" key="3">
    <source>
        <dbReference type="EMBL" id="KAF0978134.1"/>
    </source>
</evidence>
<keyword evidence="1" id="KW-0472">Membrane</keyword>
<reference evidence="2 4" key="1">
    <citation type="journal article" date="2019" name="Sci. Rep.">
        <title>Nanopore sequencing improves the draft genome of the human pathogenic amoeba Naegleria fowleri.</title>
        <authorList>
            <person name="Liechti N."/>
            <person name="Schurch N."/>
            <person name="Bruggmann R."/>
            <person name="Wittwer M."/>
        </authorList>
    </citation>
    <scope>NUCLEOTIDE SEQUENCE [LARGE SCALE GENOMIC DNA]</scope>
    <source>
        <strain evidence="2 4">ATCC 30894</strain>
    </source>
</reference>
<sequence>MGICNKTVFMGCCSCCAVYSLISMFILLYLGILIIVSAYPFSKGVNDHVYETRYEKAQGFFIAAGLYFLFVLLGVGVTVGLYFKKKRE</sequence>
<keyword evidence="4" id="KW-1185">Reference proteome</keyword>
<feature type="transmembrane region" description="Helical" evidence="1">
    <location>
        <begin position="7"/>
        <end position="40"/>
    </location>
</feature>
<gene>
    <name evidence="3" type="ORF">FDP41_002649</name>
    <name evidence="2" type="ORF">FDP41_002957</name>
</gene>
<evidence type="ECO:0000256" key="1">
    <source>
        <dbReference type="SAM" id="Phobius"/>
    </source>
</evidence>
<dbReference type="RefSeq" id="XP_044562847.1">
    <property type="nucleotide sequence ID" value="XM_044705866.1"/>
</dbReference>
<proteinExistence type="predicted"/>
<dbReference type="VEuPathDB" id="AmoebaDB:FDP41_002649"/>
<dbReference type="AlphaFoldDB" id="A0A6A5BTE3"/>
<organism evidence="2 4">
    <name type="scientific">Naegleria fowleri</name>
    <name type="common">Brain eating amoeba</name>
    <dbReference type="NCBI Taxonomy" id="5763"/>
    <lineage>
        <taxon>Eukaryota</taxon>
        <taxon>Discoba</taxon>
        <taxon>Heterolobosea</taxon>
        <taxon>Tetramitia</taxon>
        <taxon>Eutetramitia</taxon>
        <taxon>Vahlkampfiidae</taxon>
        <taxon>Naegleria</taxon>
    </lineage>
</organism>
<evidence type="ECO:0000313" key="4">
    <source>
        <dbReference type="Proteomes" id="UP000444721"/>
    </source>
</evidence>
<dbReference type="EMBL" id="VFQX01000032">
    <property type="protein sequence ID" value="KAF0978002.1"/>
    <property type="molecule type" value="Genomic_DNA"/>
</dbReference>
<protein>
    <submittedName>
        <fullName evidence="2">Uncharacterized protein</fullName>
    </submittedName>
</protein>
<feature type="transmembrane region" description="Helical" evidence="1">
    <location>
        <begin position="60"/>
        <end position="83"/>
    </location>
</feature>
<keyword evidence="1" id="KW-0812">Transmembrane</keyword>
<dbReference type="EMBL" id="VFQX01000030">
    <property type="protein sequence ID" value="KAF0978134.1"/>
    <property type="molecule type" value="Genomic_DNA"/>
</dbReference>
<evidence type="ECO:0000313" key="2">
    <source>
        <dbReference type="EMBL" id="KAF0978002.1"/>
    </source>
</evidence>
<keyword evidence="1" id="KW-1133">Transmembrane helix</keyword>